<name>A0A4S8MLT2_DENBC</name>
<dbReference type="AlphaFoldDB" id="A0A4S8MLT2"/>
<proteinExistence type="predicted"/>
<dbReference type="Proteomes" id="UP000297245">
    <property type="component" value="Unassembled WGS sequence"/>
</dbReference>
<dbReference type="OrthoDB" id="2958007at2759"/>
<dbReference type="EMBL" id="ML179063">
    <property type="protein sequence ID" value="THV03785.1"/>
    <property type="molecule type" value="Genomic_DNA"/>
</dbReference>
<protein>
    <submittedName>
        <fullName evidence="2">Uncharacterized protein</fullName>
    </submittedName>
</protein>
<evidence type="ECO:0000313" key="3">
    <source>
        <dbReference type="Proteomes" id="UP000297245"/>
    </source>
</evidence>
<gene>
    <name evidence="2" type="ORF">K435DRAFT_248319</name>
</gene>
<feature type="transmembrane region" description="Helical" evidence="1">
    <location>
        <begin position="34"/>
        <end position="53"/>
    </location>
</feature>
<organism evidence="2 3">
    <name type="scientific">Dendrothele bispora (strain CBS 962.96)</name>
    <dbReference type="NCBI Taxonomy" id="1314807"/>
    <lineage>
        <taxon>Eukaryota</taxon>
        <taxon>Fungi</taxon>
        <taxon>Dikarya</taxon>
        <taxon>Basidiomycota</taxon>
        <taxon>Agaricomycotina</taxon>
        <taxon>Agaricomycetes</taxon>
        <taxon>Agaricomycetidae</taxon>
        <taxon>Agaricales</taxon>
        <taxon>Agaricales incertae sedis</taxon>
        <taxon>Dendrothele</taxon>
    </lineage>
</organism>
<accession>A0A4S8MLT2</accession>
<reference evidence="2 3" key="1">
    <citation type="journal article" date="2019" name="Nat. Ecol. Evol.">
        <title>Megaphylogeny resolves global patterns of mushroom evolution.</title>
        <authorList>
            <person name="Varga T."/>
            <person name="Krizsan K."/>
            <person name="Foldi C."/>
            <person name="Dima B."/>
            <person name="Sanchez-Garcia M."/>
            <person name="Sanchez-Ramirez S."/>
            <person name="Szollosi G.J."/>
            <person name="Szarkandi J.G."/>
            <person name="Papp V."/>
            <person name="Albert L."/>
            <person name="Andreopoulos W."/>
            <person name="Angelini C."/>
            <person name="Antonin V."/>
            <person name="Barry K.W."/>
            <person name="Bougher N.L."/>
            <person name="Buchanan P."/>
            <person name="Buyck B."/>
            <person name="Bense V."/>
            <person name="Catcheside P."/>
            <person name="Chovatia M."/>
            <person name="Cooper J."/>
            <person name="Damon W."/>
            <person name="Desjardin D."/>
            <person name="Finy P."/>
            <person name="Geml J."/>
            <person name="Haridas S."/>
            <person name="Hughes K."/>
            <person name="Justo A."/>
            <person name="Karasinski D."/>
            <person name="Kautmanova I."/>
            <person name="Kiss B."/>
            <person name="Kocsube S."/>
            <person name="Kotiranta H."/>
            <person name="LaButti K.M."/>
            <person name="Lechner B.E."/>
            <person name="Liimatainen K."/>
            <person name="Lipzen A."/>
            <person name="Lukacs Z."/>
            <person name="Mihaltcheva S."/>
            <person name="Morgado L.N."/>
            <person name="Niskanen T."/>
            <person name="Noordeloos M.E."/>
            <person name="Ohm R.A."/>
            <person name="Ortiz-Santana B."/>
            <person name="Ovrebo C."/>
            <person name="Racz N."/>
            <person name="Riley R."/>
            <person name="Savchenko A."/>
            <person name="Shiryaev A."/>
            <person name="Soop K."/>
            <person name="Spirin V."/>
            <person name="Szebenyi C."/>
            <person name="Tomsovsky M."/>
            <person name="Tulloss R.E."/>
            <person name="Uehling J."/>
            <person name="Grigoriev I.V."/>
            <person name="Vagvolgyi C."/>
            <person name="Papp T."/>
            <person name="Martin F.M."/>
            <person name="Miettinen O."/>
            <person name="Hibbett D.S."/>
            <person name="Nagy L.G."/>
        </authorList>
    </citation>
    <scope>NUCLEOTIDE SEQUENCE [LARGE SCALE GENOMIC DNA]</scope>
    <source>
        <strain evidence="2 3">CBS 962.96</strain>
    </source>
</reference>
<evidence type="ECO:0000313" key="2">
    <source>
        <dbReference type="EMBL" id="THV03785.1"/>
    </source>
</evidence>
<keyword evidence="3" id="KW-1185">Reference proteome</keyword>
<evidence type="ECO:0000256" key="1">
    <source>
        <dbReference type="SAM" id="Phobius"/>
    </source>
</evidence>
<feature type="transmembrane region" description="Helical" evidence="1">
    <location>
        <begin position="137"/>
        <end position="155"/>
    </location>
</feature>
<keyword evidence="1" id="KW-1133">Transmembrane helix</keyword>
<keyword evidence="1" id="KW-0472">Membrane</keyword>
<sequence>MPLGDTAILLLIAVFKLNPTREFCHGIMTTSTWTHVFGQIFCEVILALRVWAISRTSPQKFKYSIILPALFLVTHAPFIVVTGLFSKIHDPTMDINSVLIPASEPSFYQQVEKLRPINCVLLSNEEHISPILPCLSIIYQIGIVALTLAPGVHAYKDRKFSSMFKAVYRNGKCAY</sequence>
<feature type="transmembrane region" description="Helical" evidence="1">
    <location>
        <begin position="65"/>
        <end position="85"/>
    </location>
</feature>
<keyword evidence="1" id="KW-0812">Transmembrane</keyword>